<dbReference type="InterPro" id="IPR008922">
    <property type="entry name" value="Di-copper_centre_dom_sf"/>
</dbReference>
<keyword evidence="4" id="KW-0883">Thioether bond</keyword>
<dbReference type="Pfam" id="PF12143">
    <property type="entry name" value="PPO1_KFDV"/>
    <property type="match status" value="1"/>
</dbReference>
<evidence type="ECO:0000256" key="3">
    <source>
        <dbReference type="ARBA" id="ARBA00022723"/>
    </source>
</evidence>
<dbReference type="InterPro" id="IPR050316">
    <property type="entry name" value="Tyrosinase/Hemocyanin"/>
</dbReference>
<evidence type="ECO:0000256" key="7">
    <source>
        <dbReference type="ARBA" id="ARBA00023157"/>
    </source>
</evidence>
<dbReference type="GO" id="GO:0004097">
    <property type="term" value="F:catechol oxidase activity"/>
    <property type="evidence" value="ECO:0007669"/>
    <property type="project" value="InterPro"/>
</dbReference>
<protein>
    <submittedName>
        <fullName evidence="9">Tyrosinase</fullName>
    </submittedName>
</protein>
<dbReference type="Pfam" id="PF12142">
    <property type="entry name" value="PPO1_DWL"/>
    <property type="match status" value="1"/>
</dbReference>
<dbReference type="InterPro" id="IPR022739">
    <property type="entry name" value="Polyphenol_oxidase_cen"/>
</dbReference>
<sequence length="316" mass="35485">MEGSFYSLSPRIGVYSSHLPPKVTDNNYHFVESGLGPEDQIATNVALIYHQMVSGAKKTELFMGCPYRTGEDGFCDGPGTLELAPHNTLHAWVGSNLNPERENMGTFYSAVRDPIFYAHHSNIDRLWDVWKGLRGNKSSEIVDPDCLDSYFFFHNEKSQLVRIKVSDVLGVTKLKYTYQWVKNPWFNARPKPSVPLHIARHTLDMRDNNNQNGLPLSSNNITLDFGPKVDETKIGPESREFAGTFVYMPRGVRLVMNEGDTINVKRKTKLKLGISELLEDLEADGDENIWVTLVPRGGTGVNTTIDGFGLNTCNED</sequence>
<keyword evidence="10" id="KW-1185">Reference proteome</keyword>
<name>A0A200Q9C8_MACCD</name>
<dbReference type="InParanoid" id="A0A200Q9C8"/>
<gene>
    <name evidence="9" type="ORF">BVC80_1117g52</name>
</gene>
<accession>A0A200Q9C8</accession>
<dbReference type="OMA" id="IECADIQ"/>
<organism evidence="9 10">
    <name type="scientific">Macleaya cordata</name>
    <name type="common">Five-seeded plume-poppy</name>
    <name type="synonym">Bocconia cordata</name>
    <dbReference type="NCBI Taxonomy" id="56857"/>
    <lineage>
        <taxon>Eukaryota</taxon>
        <taxon>Viridiplantae</taxon>
        <taxon>Streptophyta</taxon>
        <taxon>Embryophyta</taxon>
        <taxon>Tracheophyta</taxon>
        <taxon>Spermatophyta</taxon>
        <taxon>Magnoliopsida</taxon>
        <taxon>Ranunculales</taxon>
        <taxon>Papaveraceae</taxon>
        <taxon>Papaveroideae</taxon>
        <taxon>Macleaya</taxon>
    </lineage>
</organism>
<dbReference type="OrthoDB" id="6132182at2759"/>
<dbReference type="STRING" id="56857.A0A200Q9C8"/>
<evidence type="ECO:0000259" key="8">
    <source>
        <dbReference type="PROSITE" id="PS00498"/>
    </source>
</evidence>
<dbReference type="SUPFAM" id="SSF48056">
    <property type="entry name" value="Di-copper centre-containing domain"/>
    <property type="match status" value="1"/>
</dbReference>
<dbReference type="PANTHER" id="PTHR11474">
    <property type="entry name" value="TYROSINASE FAMILY MEMBER"/>
    <property type="match status" value="1"/>
</dbReference>
<evidence type="ECO:0000313" key="10">
    <source>
        <dbReference type="Proteomes" id="UP000195402"/>
    </source>
</evidence>
<dbReference type="PRINTS" id="PR00092">
    <property type="entry name" value="TYROSINASE"/>
</dbReference>
<dbReference type="PANTHER" id="PTHR11474:SF128">
    <property type="entry name" value="AUREUSIDIN SYNTHASE-LIKE"/>
    <property type="match status" value="1"/>
</dbReference>
<reference evidence="9 10" key="1">
    <citation type="journal article" date="2017" name="Mol. Plant">
        <title>The Genome of Medicinal Plant Macleaya cordata Provides New Insights into Benzylisoquinoline Alkaloids Metabolism.</title>
        <authorList>
            <person name="Liu X."/>
            <person name="Liu Y."/>
            <person name="Huang P."/>
            <person name="Ma Y."/>
            <person name="Qing Z."/>
            <person name="Tang Q."/>
            <person name="Cao H."/>
            <person name="Cheng P."/>
            <person name="Zheng Y."/>
            <person name="Yuan Z."/>
            <person name="Zhou Y."/>
            <person name="Liu J."/>
            <person name="Tang Z."/>
            <person name="Zhuo Y."/>
            <person name="Zhang Y."/>
            <person name="Yu L."/>
            <person name="Huang J."/>
            <person name="Yang P."/>
            <person name="Peng Q."/>
            <person name="Zhang J."/>
            <person name="Jiang W."/>
            <person name="Zhang Z."/>
            <person name="Lin K."/>
            <person name="Ro D.K."/>
            <person name="Chen X."/>
            <person name="Xiong X."/>
            <person name="Shang Y."/>
            <person name="Huang S."/>
            <person name="Zeng J."/>
        </authorList>
    </citation>
    <scope>NUCLEOTIDE SEQUENCE [LARGE SCALE GENOMIC DNA]</scope>
    <source>
        <strain evidence="10">cv. BLH2017</strain>
        <tissue evidence="9">Root</tissue>
    </source>
</reference>
<dbReference type="Gene3D" id="1.10.1280.10">
    <property type="entry name" value="Di-copper center containing domain from catechol oxidase"/>
    <property type="match status" value="1"/>
</dbReference>
<comment type="similarity">
    <text evidence="2">Belongs to the tyrosinase family.</text>
</comment>
<comment type="cofactor">
    <cofactor evidence="1">
        <name>Cu(2+)</name>
        <dbReference type="ChEBI" id="CHEBI:29036"/>
    </cofactor>
</comment>
<proteinExistence type="inferred from homology"/>
<keyword evidence="7" id="KW-1015">Disulfide bond</keyword>
<dbReference type="EMBL" id="MVGT01002651">
    <property type="protein sequence ID" value="OVA07052.1"/>
    <property type="molecule type" value="Genomic_DNA"/>
</dbReference>
<dbReference type="Pfam" id="PF00264">
    <property type="entry name" value="Tyrosinase"/>
    <property type="match status" value="1"/>
</dbReference>
<dbReference type="InterPro" id="IPR022740">
    <property type="entry name" value="Polyphenol_oxidase_C"/>
</dbReference>
<dbReference type="InterPro" id="IPR002227">
    <property type="entry name" value="Tyrosinase_Cu-bd"/>
</dbReference>
<dbReference type="Proteomes" id="UP000195402">
    <property type="component" value="Unassembled WGS sequence"/>
</dbReference>
<dbReference type="AlphaFoldDB" id="A0A200Q9C8"/>
<keyword evidence="5" id="KW-0560">Oxidoreductase</keyword>
<evidence type="ECO:0000256" key="4">
    <source>
        <dbReference type="ARBA" id="ARBA00022784"/>
    </source>
</evidence>
<feature type="domain" description="Tyrosinase copper-binding" evidence="8">
    <location>
        <begin position="113"/>
        <end position="124"/>
    </location>
</feature>
<dbReference type="PROSITE" id="PS00498">
    <property type="entry name" value="TYROSINASE_2"/>
    <property type="match status" value="1"/>
</dbReference>
<evidence type="ECO:0000256" key="2">
    <source>
        <dbReference type="ARBA" id="ARBA00009928"/>
    </source>
</evidence>
<evidence type="ECO:0000313" key="9">
    <source>
        <dbReference type="EMBL" id="OVA07052.1"/>
    </source>
</evidence>
<dbReference type="GO" id="GO:0046872">
    <property type="term" value="F:metal ion binding"/>
    <property type="evidence" value="ECO:0007669"/>
    <property type="project" value="UniProtKB-KW"/>
</dbReference>
<evidence type="ECO:0000256" key="6">
    <source>
        <dbReference type="ARBA" id="ARBA00023008"/>
    </source>
</evidence>
<comment type="caution">
    <text evidence="9">The sequence shown here is derived from an EMBL/GenBank/DDBJ whole genome shotgun (WGS) entry which is preliminary data.</text>
</comment>
<keyword evidence="3" id="KW-0479">Metal-binding</keyword>
<evidence type="ECO:0000256" key="1">
    <source>
        <dbReference type="ARBA" id="ARBA00001973"/>
    </source>
</evidence>
<evidence type="ECO:0000256" key="5">
    <source>
        <dbReference type="ARBA" id="ARBA00023002"/>
    </source>
</evidence>
<keyword evidence="6" id="KW-0186">Copper</keyword>